<dbReference type="EMBL" id="JBBXJM010000001">
    <property type="protein sequence ID" value="KAL1412311.1"/>
    <property type="molecule type" value="Genomic_DNA"/>
</dbReference>
<accession>A0ABR3QC68</accession>
<evidence type="ECO:0000313" key="2">
    <source>
        <dbReference type="Proteomes" id="UP001565368"/>
    </source>
</evidence>
<name>A0ABR3QC68_9TREE</name>
<dbReference type="GeneID" id="95981098"/>
<dbReference type="Proteomes" id="UP001565368">
    <property type="component" value="Unassembled WGS sequence"/>
</dbReference>
<sequence length="292" mass="32797">MPAVIDHTAYPHIIDRIVAAASPPALLRLRATSKAFHDRVLGLIAHSELTTVVHTSDDLGTPQLRSLLVSPAATHHRLLPFLESSVKILDIMGQSPSGPHNHHTLGHFTRAHTVRRGNRAWELQAIDFFPCLTTVVDFVDLLKEVTRGDTFLSMSLPRQAPRAIIHIKYDTSLLDHLRQGIPFGFPSKRKTQELTIVLWPTAPGDEEPCQEQLQFLDSCLVSLLARWRGESKISFTIVGMNSVPNTQRPKELWKLVSKLKEAISSFRFITLDDWHQELGNEKDLVGVWPLTA</sequence>
<protein>
    <recommendedName>
        <fullName evidence="3">F-box domain-containing protein</fullName>
    </recommendedName>
</protein>
<organism evidence="1 2">
    <name type="scientific">Vanrija albida</name>
    <dbReference type="NCBI Taxonomy" id="181172"/>
    <lineage>
        <taxon>Eukaryota</taxon>
        <taxon>Fungi</taxon>
        <taxon>Dikarya</taxon>
        <taxon>Basidiomycota</taxon>
        <taxon>Agaricomycotina</taxon>
        <taxon>Tremellomycetes</taxon>
        <taxon>Trichosporonales</taxon>
        <taxon>Trichosporonaceae</taxon>
        <taxon>Vanrija</taxon>
    </lineage>
</organism>
<gene>
    <name evidence="1" type="ORF">Q8F55_000055</name>
</gene>
<evidence type="ECO:0008006" key="3">
    <source>
        <dbReference type="Google" id="ProtNLM"/>
    </source>
</evidence>
<proteinExistence type="predicted"/>
<reference evidence="1 2" key="1">
    <citation type="submission" date="2023-08" db="EMBL/GenBank/DDBJ databases">
        <title>Annotated Genome Sequence of Vanrija albida AlHP1.</title>
        <authorList>
            <person name="Herzog R."/>
        </authorList>
    </citation>
    <scope>NUCLEOTIDE SEQUENCE [LARGE SCALE GENOMIC DNA]</scope>
    <source>
        <strain evidence="1 2">AlHP1</strain>
    </source>
</reference>
<evidence type="ECO:0000313" key="1">
    <source>
        <dbReference type="EMBL" id="KAL1412311.1"/>
    </source>
</evidence>
<comment type="caution">
    <text evidence="1">The sequence shown here is derived from an EMBL/GenBank/DDBJ whole genome shotgun (WGS) entry which is preliminary data.</text>
</comment>
<keyword evidence="2" id="KW-1185">Reference proteome</keyword>
<dbReference type="RefSeq" id="XP_069212255.1">
    <property type="nucleotide sequence ID" value="XM_069348711.1"/>
</dbReference>